<organism evidence="1 2">
    <name type="scientific">Caenorhabditis briggsae</name>
    <dbReference type="NCBI Taxonomy" id="6238"/>
    <lineage>
        <taxon>Eukaryota</taxon>
        <taxon>Metazoa</taxon>
        <taxon>Ecdysozoa</taxon>
        <taxon>Nematoda</taxon>
        <taxon>Chromadorea</taxon>
        <taxon>Rhabditida</taxon>
        <taxon>Rhabditina</taxon>
        <taxon>Rhabditomorpha</taxon>
        <taxon>Rhabditoidea</taxon>
        <taxon>Rhabditidae</taxon>
        <taxon>Peloderinae</taxon>
        <taxon>Caenorhabditis</taxon>
    </lineage>
</organism>
<evidence type="ECO:0000313" key="1">
    <source>
        <dbReference type="EMBL" id="UMM11719.1"/>
    </source>
</evidence>
<accession>A0AAE9J2J4</accession>
<name>A0AAE9J2J4_CAEBR</name>
<dbReference type="GO" id="GO:0016504">
    <property type="term" value="F:peptidase activator activity"/>
    <property type="evidence" value="ECO:0007669"/>
    <property type="project" value="InterPro"/>
</dbReference>
<proteinExistence type="predicted"/>
<dbReference type="PANTHER" id="PTHR32170:SF4">
    <property type="entry name" value="DUF3437 DOMAIN-CONTAINING PROTEIN-RELATED"/>
    <property type="match status" value="1"/>
</dbReference>
<dbReference type="GO" id="GO:0070628">
    <property type="term" value="F:proteasome binding"/>
    <property type="evidence" value="ECO:0007669"/>
    <property type="project" value="InterPro"/>
</dbReference>
<dbReference type="Proteomes" id="UP000829354">
    <property type="component" value="Chromosome I"/>
</dbReference>
<dbReference type="AlphaFoldDB" id="A0AAE9J2J4"/>
<dbReference type="EMBL" id="CP092620">
    <property type="protein sequence ID" value="UMM11719.1"/>
    <property type="molecule type" value="Genomic_DNA"/>
</dbReference>
<protein>
    <submittedName>
        <fullName evidence="1">Uncharacterized protein</fullName>
    </submittedName>
</protein>
<keyword evidence="2" id="KW-1185">Reference proteome</keyword>
<gene>
    <name evidence="1" type="ORF">L5515_000862</name>
</gene>
<reference evidence="1 2" key="1">
    <citation type="submission" date="2022-04" db="EMBL/GenBank/DDBJ databases">
        <title>Chromosome-level reference genomes for two strains of Caenorhabditis briggsae: an improved platform for comparative genomics.</title>
        <authorList>
            <person name="Stevens L."/>
            <person name="Andersen E."/>
        </authorList>
    </citation>
    <scope>NUCLEOTIDE SEQUENCE [LARGE SCALE GENOMIC DNA]</scope>
    <source>
        <strain evidence="1">VX34</strain>
        <tissue evidence="1">Whole-organism</tissue>
    </source>
</reference>
<dbReference type="InterPro" id="IPR035309">
    <property type="entry name" value="PSME4"/>
</dbReference>
<evidence type="ECO:0000313" key="2">
    <source>
        <dbReference type="Proteomes" id="UP000829354"/>
    </source>
</evidence>
<sequence length="209" mass="24488">MVKVKEKSELVTVNAGENLKKLMEKEFVRPTKHLVLLPYFEELESAADKNLQFILNGMTAAFLTENSVEATEYTDMFVKHLRQFGLQMPKETFLKLIRFFYEALLRKDQNRDLMITACYGFGKMMKLTRCGSFGYRDLVLDWKPVYDLYIRALNGKIKPDISTHLNEAIAPFSLFYHPESHGEIFETLLQEITIGSYIYMEQFMLVEFF</sequence>
<dbReference type="PANTHER" id="PTHR32170">
    <property type="entry name" value="PROTEASOME ACTIVATOR COMPLEX SUBUNIT 4"/>
    <property type="match status" value="1"/>
</dbReference>